<feature type="domain" description="Glutaredoxin" evidence="2">
    <location>
        <begin position="15"/>
        <end position="69"/>
    </location>
</feature>
<comment type="caution">
    <text evidence="3">The sequence shown here is derived from an EMBL/GenBank/DDBJ whole genome shotgun (WGS) entry which is preliminary data.</text>
</comment>
<protein>
    <submittedName>
        <fullName evidence="3">Putative glutaredoxin.1</fullName>
        <ecNumber evidence="3">1.-.-.-</ecNumber>
    </submittedName>
</protein>
<dbReference type="SUPFAM" id="SSF52833">
    <property type="entry name" value="Thioredoxin-like"/>
    <property type="match status" value="1"/>
</dbReference>
<proteinExistence type="predicted"/>
<sequence length="89" mass="9457">MTTQTTQTIPGTGTVTMYTTGWCGYCRRLKSQLDSAGIGYVEINIEEVPGAAEFVEQVNGGNQTVPTILFPDGSSATNPSLAEVRARLS</sequence>
<keyword evidence="3" id="KW-0560">Oxidoreductase</keyword>
<evidence type="ECO:0000256" key="1">
    <source>
        <dbReference type="SAM" id="MobiDB-lite"/>
    </source>
</evidence>
<dbReference type="GO" id="GO:0045454">
    <property type="term" value="P:cell redox homeostasis"/>
    <property type="evidence" value="ECO:0007669"/>
    <property type="project" value="TreeGrafter"/>
</dbReference>
<dbReference type="InterPro" id="IPR011915">
    <property type="entry name" value="GlrX_actino"/>
</dbReference>
<dbReference type="CDD" id="cd02976">
    <property type="entry name" value="NrdH"/>
    <property type="match status" value="1"/>
</dbReference>
<accession>A0A1J5QCG9</accession>
<dbReference type="PANTHER" id="PTHR34386:SF1">
    <property type="entry name" value="GLUTAREDOXIN-LIKE PROTEIN NRDH"/>
    <property type="match status" value="1"/>
</dbReference>
<organism evidence="3">
    <name type="scientific">mine drainage metagenome</name>
    <dbReference type="NCBI Taxonomy" id="410659"/>
    <lineage>
        <taxon>unclassified sequences</taxon>
        <taxon>metagenomes</taxon>
        <taxon>ecological metagenomes</taxon>
    </lineage>
</organism>
<feature type="region of interest" description="Disordered" evidence="1">
    <location>
        <begin position="69"/>
        <end position="89"/>
    </location>
</feature>
<dbReference type="GO" id="GO:0016491">
    <property type="term" value="F:oxidoreductase activity"/>
    <property type="evidence" value="ECO:0007669"/>
    <property type="project" value="UniProtKB-KW"/>
</dbReference>
<dbReference type="InterPro" id="IPR051548">
    <property type="entry name" value="Grx-like_ET"/>
</dbReference>
<dbReference type="PROSITE" id="PS51354">
    <property type="entry name" value="GLUTAREDOXIN_2"/>
    <property type="match status" value="1"/>
</dbReference>
<name>A0A1J5QCG9_9ZZZZ</name>
<evidence type="ECO:0000313" key="3">
    <source>
        <dbReference type="EMBL" id="OIQ81334.1"/>
    </source>
</evidence>
<dbReference type="PANTHER" id="PTHR34386">
    <property type="entry name" value="GLUTAREDOXIN"/>
    <property type="match status" value="1"/>
</dbReference>
<dbReference type="PROSITE" id="PS00194">
    <property type="entry name" value="THIOREDOXIN_1"/>
    <property type="match status" value="1"/>
</dbReference>
<evidence type="ECO:0000259" key="2">
    <source>
        <dbReference type="Pfam" id="PF00462"/>
    </source>
</evidence>
<dbReference type="InterPro" id="IPR002109">
    <property type="entry name" value="Glutaredoxin"/>
</dbReference>
<dbReference type="InterPro" id="IPR017937">
    <property type="entry name" value="Thioredoxin_CS"/>
</dbReference>
<dbReference type="NCBIfam" id="TIGR02200">
    <property type="entry name" value="GlrX_actino"/>
    <property type="match status" value="1"/>
</dbReference>
<gene>
    <name evidence="3" type="ORF">GALL_368970</name>
</gene>
<dbReference type="InterPro" id="IPR036249">
    <property type="entry name" value="Thioredoxin-like_sf"/>
</dbReference>
<dbReference type="AlphaFoldDB" id="A0A1J5QCG9"/>
<dbReference type="GO" id="GO:0009055">
    <property type="term" value="F:electron transfer activity"/>
    <property type="evidence" value="ECO:0007669"/>
    <property type="project" value="TreeGrafter"/>
</dbReference>
<reference evidence="3" key="1">
    <citation type="submission" date="2016-10" db="EMBL/GenBank/DDBJ databases">
        <title>Sequence of Gallionella enrichment culture.</title>
        <authorList>
            <person name="Poehlein A."/>
            <person name="Muehling M."/>
            <person name="Daniel R."/>
        </authorList>
    </citation>
    <scope>NUCLEOTIDE SEQUENCE</scope>
</reference>
<dbReference type="Pfam" id="PF00462">
    <property type="entry name" value="Glutaredoxin"/>
    <property type="match status" value="1"/>
</dbReference>
<dbReference type="Gene3D" id="3.40.30.10">
    <property type="entry name" value="Glutaredoxin"/>
    <property type="match status" value="1"/>
</dbReference>
<dbReference type="EC" id="1.-.-.-" evidence="3"/>
<dbReference type="EMBL" id="MLJW01000937">
    <property type="protein sequence ID" value="OIQ81334.1"/>
    <property type="molecule type" value="Genomic_DNA"/>
</dbReference>